<evidence type="ECO:0000313" key="3">
    <source>
        <dbReference type="Proteomes" id="UP000446719"/>
    </source>
</evidence>
<accession>A0A845KKF9</accession>
<evidence type="ECO:0000256" key="1">
    <source>
        <dbReference type="SAM" id="SignalP"/>
    </source>
</evidence>
<dbReference type="AlphaFoldDB" id="A0A845KKF9"/>
<feature type="signal peptide" evidence="1">
    <location>
        <begin position="1"/>
        <end position="28"/>
    </location>
</feature>
<protein>
    <submittedName>
        <fullName evidence="2">Uncharacterized protein</fullName>
    </submittedName>
</protein>
<name>A0A845KKF9_9FIRM</name>
<reference evidence="2 3" key="1">
    <citation type="journal article" date="2019" name="Nat. Med.">
        <title>A library of human gut bacterial isolates paired with longitudinal multiomics data enables mechanistic microbiome research.</title>
        <authorList>
            <person name="Poyet M."/>
            <person name="Groussin M."/>
            <person name="Gibbons S.M."/>
            <person name="Avila-Pacheco J."/>
            <person name="Jiang X."/>
            <person name="Kearney S.M."/>
            <person name="Perrotta A.R."/>
            <person name="Berdy B."/>
            <person name="Zhao S."/>
            <person name="Lieberman T.D."/>
            <person name="Swanson P.K."/>
            <person name="Smith M."/>
            <person name="Roesemann S."/>
            <person name="Alexander J.E."/>
            <person name="Rich S.A."/>
            <person name="Livny J."/>
            <person name="Vlamakis H."/>
            <person name="Clish C."/>
            <person name="Bullock K."/>
            <person name="Deik A."/>
            <person name="Scott J."/>
            <person name="Pierce K.A."/>
            <person name="Xavier R.J."/>
            <person name="Alm E.J."/>
        </authorList>
    </citation>
    <scope>NUCLEOTIDE SEQUENCE [LARGE SCALE GENOMIC DNA]</scope>
    <source>
        <strain evidence="2 3">BIOML-A7</strain>
    </source>
</reference>
<proteinExistence type="predicted"/>
<dbReference type="RefSeq" id="WP_161158995.1">
    <property type="nucleotide sequence ID" value="NZ_WWSB01000004.1"/>
</dbReference>
<evidence type="ECO:0000313" key="2">
    <source>
        <dbReference type="EMBL" id="MZK17478.1"/>
    </source>
</evidence>
<dbReference type="Proteomes" id="UP000446719">
    <property type="component" value="Unassembled WGS sequence"/>
</dbReference>
<organism evidence="2 3">
    <name type="scientific">Dorea longicatena</name>
    <dbReference type="NCBI Taxonomy" id="88431"/>
    <lineage>
        <taxon>Bacteria</taxon>
        <taxon>Bacillati</taxon>
        <taxon>Bacillota</taxon>
        <taxon>Clostridia</taxon>
        <taxon>Lachnospirales</taxon>
        <taxon>Lachnospiraceae</taxon>
        <taxon>Dorea</taxon>
    </lineage>
</organism>
<comment type="caution">
    <text evidence="2">The sequence shown here is derived from an EMBL/GenBank/DDBJ whole genome shotgun (WGS) entry which is preliminary data.</text>
</comment>
<keyword evidence="1" id="KW-0732">Signal</keyword>
<dbReference type="EMBL" id="WWSB01000004">
    <property type="protein sequence ID" value="MZK17478.1"/>
    <property type="molecule type" value="Genomic_DNA"/>
</dbReference>
<sequence>MKRRLVSMCLAAMLVGGLSLMTMQEVRAADNKVIDGSELTHDEESISYDTKITRGLDLMTGYSKCTKLGEGKIYVGGTTIARHEVDSIQIVVIVERAKEEDTEWSYYDDWRKENLNMNRVTSNRTLYVEGDYYYRVRCIHVANSDMSSSFTDGIYIE</sequence>
<feature type="chain" id="PRO_5032352972" evidence="1">
    <location>
        <begin position="29"/>
        <end position="157"/>
    </location>
</feature>
<gene>
    <name evidence="2" type="ORF">GT565_04990</name>
</gene>